<feature type="transmembrane region" description="Helical" evidence="7">
    <location>
        <begin position="450"/>
        <end position="468"/>
    </location>
</feature>
<proteinExistence type="inferred from homology"/>
<keyword evidence="6 7" id="KW-0472">Membrane</keyword>
<dbReference type="InterPro" id="IPR036938">
    <property type="entry name" value="PAP2/HPO_sf"/>
</dbReference>
<feature type="transmembrane region" description="Helical" evidence="7">
    <location>
        <begin position="17"/>
        <end position="39"/>
    </location>
</feature>
<dbReference type="Proteomes" id="UP000054977">
    <property type="component" value="Unassembled WGS sequence"/>
</dbReference>
<dbReference type="InterPro" id="IPR000326">
    <property type="entry name" value="PAP2/HPO"/>
</dbReference>
<keyword evidence="4 7" id="KW-0812">Transmembrane</keyword>
<dbReference type="PANTHER" id="PTHR30353:SF15">
    <property type="entry name" value="INNER MEMBRANE PROTEIN YABI"/>
    <property type="match status" value="1"/>
</dbReference>
<evidence type="ECO:0000256" key="5">
    <source>
        <dbReference type="ARBA" id="ARBA00022989"/>
    </source>
</evidence>
<comment type="subcellular location">
    <subcellularLocation>
        <location evidence="1">Cell membrane</location>
        <topology evidence="1">Multi-pass membrane protein</topology>
    </subcellularLocation>
</comment>
<dbReference type="OrthoDB" id="9780918at2"/>
<evidence type="ECO:0000259" key="9">
    <source>
        <dbReference type="Pfam" id="PF09335"/>
    </source>
</evidence>
<dbReference type="InterPro" id="IPR032818">
    <property type="entry name" value="DedA-like"/>
</dbReference>
<keyword evidence="12" id="KW-1185">Reference proteome</keyword>
<dbReference type="Pfam" id="PF01569">
    <property type="entry name" value="PAP2"/>
    <property type="match status" value="1"/>
</dbReference>
<feature type="transmembrane region" description="Helical" evidence="7">
    <location>
        <begin position="175"/>
        <end position="197"/>
    </location>
</feature>
<feature type="domain" description="LssY-like C-terminal" evidence="10">
    <location>
        <begin position="498"/>
        <end position="617"/>
    </location>
</feature>
<accession>A0A158FBF0</accession>
<evidence type="ECO:0000256" key="7">
    <source>
        <dbReference type="SAM" id="Phobius"/>
    </source>
</evidence>
<feature type="transmembrane region" description="Helical" evidence="7">
    <location>
        <begin position="391"/>
        <end position="411"/>
    </location>
</feature>
<dbReference type="SUPFAM" id="SSF48317">
    <property type="entry name" value="Acid phosphatase/Vanadium-dependent haloperoxidase"/>
    <property type="match status" value="1"/>
</dbReference>
<feature type="transmembrane region" description="Helical" evidence="7">
    <location>
        <begin position="326"/>
        <end position="346"/>
    </location>
</feature>
<organism evidence="11 12">
    <name type="scientific">Caballeronia humi</name>
    <dbReference type="NCBI Taxonomy" id="326474"/>
    <lineage>
        <taxon>Bacteria</taxon>
        <taxon>Pseudomonadati</taxon>
        <taxon>Pseudomonadota</taxon>
        <taxon>Betaproteobacteria</taxon>
        <taxon>Burkholderiales</taxon>
        <taxon>Burkholderiaceae</taxon>
        <taxon>Caballeronia</taxon>
    </lineage>
</organism>
<feature type="transmembrane region" description="Helical" evidence="7">
    <location>
        <begin position="59"/>
        <end position="80"/>
    </location>
</feature>
<dbReference type="RefSeq" id="WP_087665783.1">
    <property type="nucleotide sequence ID" value="NZ_FCNW02000002.1"/>
</dbReference>
<dbReference type="Pfam" id="PF09335">
    <property type="entry name" value="VTT_dom"/>
    <property type="match status" value="1"/>
</dbReference>
<evidence type="ECO:0000259" key="10">
    <source>
        <dbReference type="Pfam" id="PF14067"/>
    </source>
</evidence>
<feature type="domain" description="VTT" evidence="9">
    <location>
        <begin position="39"/>
        <end position="162"/>
    </location>
</feature>
<feature type="transmembrane region" description="Helical" evidence="7">
    <location>
        <begin position="417"/>
        <end position="438"/>
    </location>
</feature>
<comment type="caution">
    <text evidence="11">The sequence shown here is derived from an EMBL/GenBank/DDBJ whole genome shotgun (WGS) entry which is preliminary data.</text>
</comment>
<dbReference type="Gene3D" id="1.20.144.10">
    <property type="entry name" value="Phosphatidic acid phosphatase type 2/haloperoxidase"/>
    <property type="match status" value="1"/>
</dbReference>
<dbReference type="AlphaFoldDB" id="A0A158FBF0"/>
<evidence type="ECO:0000256" key="2">
    <source>
        <dbReference type="ARBA" id="ARBA00010792"/>
    </source>
</evidence>
<evidence type="ECO:0000256" key="1">
    <source>
        <dbReference type="ARBA" id="ARBA00004651"/>
    </source>
</evidence>
<protein>
    <submittedName>
        <fullName evidence="11">DedA family protein</fullName>
    </submittedName>
</protein>
<comment type="similarity">
    <text evidence="2">Belongs to the DedA family.</text>
</comment>
<feature type="transmembrane region" description="Helical" evidence="7">
    <location>
        <begin position="293"/>
        <end position="319"/>
    </location>
</feature>
<reference evidence="11" key="1">
    <citation type="submission" date="2016-01" db="EMBL/GenBank/DDBJ databases">
        <authorList>
            <person name="Peeters C."/>
        </authorList>
    </citation>
    <scope>NUCLEOTIDE SEQUENCE [LARGE SCALE GENOMIC DNA]</scope>
    <source>
        <strain evidence="11">LMG 22934</strain>
    </source>
</reference>
<name>A0A158FBF0_9BURK</name>
<evidence type="ECO:0000256" key="4">
    <source>
        <dbReference type="ARBA" id="ARBA00022692"/>
    </source>
</evidence>
<dbReference type="InterPro" id="IPR025902">
    <property type="entry name" value="LssY-like-C_dom"/>
</dbReference>
<evidence type="ECO:0000313" key="11">
    <source>
        <dbReference type="EMBL" id="SAL16350.1"/>
    </source>
</evidence>
<sequence length="674" mass="73029">MEHAYFKLLHLLAGHPVWALVVVALAALLESVAFIGTFIPGSTAMFVAGALIGTGTLNLGWVFVCAILGAVAGDAASYWIGARYKDRIRQVWPFRTHPGMLVAGEKYFAKHGAKSVVSARFAPPLRAIVPVVAGMLGMTPGRFLVINILSALVWAPVHILPGVVFGASIELAGAVSFRLVVIAAIVAVAAWLIYNVVRIAVSHARSWTSSSRERLLEWGERHPGRAGRIVLRTLNPDSPAAGLIITISVFLLVSAAVFFSTLEDIAHGDPLVQVDMSAYRFLQSFRSTWADDALSVLSTLGSLPTLTALVVLVIAWMAIERRWRTIAWWLGAVAFSQLLILAIQLATRHLPLGALASSARAFPSNHVAATVIIYGFLAFLVERRVGSVSRVLVAVATVAVVTAVTLSGLYFDRFTLSDALGGAALAAIWVFLVALMAVWRHPEKPRARPLMPVAVLAVIGVSVAAQVATGRELPSAEVAQRPEVVVVTPAQWTDTIWRTFSCYRANMEGDRREPITVQWTATAEQVKAQLESRGWSVGTRLTAKSVLSLVEPNVTATALPVLPRLNNGEPSQLEFVRSHKGADERDVLRFWPTHYAVEQQNGAPPTPIWLGSLVHERLRRPSWPFNVLRPTRVVEPMIAEYGAGSPWHDLEVARSAGCEGVRVTLIASRAEAAR</sequence>
<dbReference type="GO" id="GO:0005886">
    <property type="term" value="C:plasma membrane"/>
    <property type="evidence" value="ECO:0007669"/>
    <property type="project" value="UniProtKB-SubCell"/>
</dbReference>
<evidence type="ECO:0000256" key="3">
    <source>
        <dbReference type="ARBA" id="ARBA00022475"/>
    </source>
</evidence>
<dbReference type="InterPro" id="IPR032816">
    <property type="entry name" value="VTT_dom"/>
</dbReference>
<keyword evidence="3" id="KW-1003">Cell membrane</keyword>
<evidence type="ECO:0000256" key="6">
    <source>
        <dbReference type="ARBA" id="ARBA00023136"/>
    </source>
</evidence>
<feature type="domain" description="Phosphatidic acid phosphatase type 2/haloperoxidase" evidence="8">
    <location>
        <begin position="359"/>
        <end position="440"/>
    </location>
</feature>
<feature type="transmembrane region" description="Helical" evidence="7">
    <location>
        <begin position="366"/>
        <end position="382"/>
    </location>
</feature>
<evidence type="ECO:0000259" key="8">
    <source>
        <dbReference type="Pfam" id="PF01569"/>
    </source>
</evidence>
<keyword evidence="5 7" id="KW-1133">Transmembrane helix</keyword>
<evidence type="ECO:0000313" key="12">
    <source>
        <dbReference type="Proteomes" id="UP000054977"/>
    </source>
</evidence>
<dbReference type="Pfam" id="PF14067">
    <property type="entry name" value="LssY_C"/>
    <property type="match status" value="1"/>
</dbReference>
<dbReference type="STRING" id="326474.AWB65_00658"/>
<dbReference type="EMBL" id="FCNW02000002">
    <property type="protein sequence ID" value="SAL16350.1"/>
    <property type="molecule type" value="Genomic_DNA"/>
</dbReference>
<gene>
    <name evidence="11" type="ORF">AWB65_00658</name>
</gene>
<feature type="transmembrane region" description="Helical" evidence="7">
    <location>
        <begin position="144"/>
        <end position="169"/>
    </location>
</feature>
<dbReference type="PANTHER" id="PTHR30353">
    <property type="entry name" value="INNER MEMBRANE PROTEIN DEDA-RELATED"/>
    <property type="match status" value="1"/>
</dbReference>
<feature type="transmembrane region" description="Helical" evidence="7">
    <location>
        <begin position="240"/>
        <end position="262"/>
    </location>
</feature>